<accession>A0A5N4WV89</accession>
<evidence type="ECO:0000313" key="3">
    <source>
        <dbReference type="Proteomes" id="UP000325788"/>
    </source>
</evidence>
<keyword evidence="1" id="KW-0472">Membrane</keyword>
<dbReference type="AlphaFoldDB" id="A0A5N4WV89"/>
<comment type="caution">
    <text evidence="2">The sequence shown here is derived from an EMBL/GenBank/DDBJ whole genome shotgun (WGS) entry which is preliminary data.</text>
</comment>
<organism evidence="2 3">
    <name type="scientific">Acinetobacter tandoii</name>
    <dbReference type="NCBI Taxonomy" id="202954"/>
    <lineage>
        <taxon>Bacteria</taxon>
        <taxon>Pseudomonadati</taxon>
        <taxon>Pseudomonadota</taxon>
        <taxon>Gammaproteobacteria</taxon>
        <taxon>Moraxellales</taxon>
        <taxon>Moraxellaceae</taxon>
        <taxon>Acinetobacter</taxon>
    </lineage>
</organism>
<evidence type="ECO:0000313" key="2">
    <source>
        <dbReference type="EMBL" id="KAB1859779.1"/>
    </source>
</evidence>
<gene>
    <name evidence="2" type="ORF">F4W09_01265</name>
</gene>
<protein>
    <submittedName>
        <fullName evidence="2">Uncharacterized protein</fullName>
    </submittedName>
</protein>
<dbReference type="Proteomes" id="UP000325788">
    <property type="component" value="Unassembled WGS sequence"/>
</dbReference>
<name>A0A5N4WV89_9GAMM</name>
<evidence type="ECO:0000256" key="1">
    <source>
        <dbReference type="SAM" id="Phobius"/>
    </source>
</evidence>
<dbReference type="EMBL" id="VXLD01000001">
    <property type="protein sequence ID" value="KAB1859779.1"/>
    <property type="molecule type" value="Genomic_DNA"/>
</dbReference>
<keyword evidence="1" id="KW-0812">Transmembrane</keyword>
<keyword evidence="1" id="KW-1133">Transmembrane helix</keyword>
<proteinExistence type="predicted"/>
<dbReference type="RefSeq" id="WP_151503760.1">
    <property type="nucleotide sequence ID" value="NZ_VXLD01000001.1"/>
</dbReference>
<reference evidence="2 3" key="1">
    <citation type="submission" date="2019-09" db="EMBL/GenBank/DDBJ databases">
        <title>Draft genome sequence of Acinetobacter tandoii W4-4-4 isolated from environmental water sample.</title>
        <authorList>
            <person name="Wee S.K."/>
            <person name="Yan B."/>
            <person name="Mustaffa S.B."/>
            <person name="Yap E.P.H."/>
        </authorList>
    </citation>
    <scope>NUCLEOTIDE SEQUENCE [LARGE SCALE GENOMIC DNA]</scope>
    <source>
        <strain evidence="2 3">W4-4-4</strain>
    </source>
</reference>
<sequence>MNVIYQYEYQGKHYLAEQSDLVRQYAMLLTDEPPGLRQLTESKLKNQFLNGQAMVLVNPAQPQKSMYFYSQQWFDLRGSWLAKILWGLQLISIFALLAALGLMIKKAINPSHTIQTWSKPKRYVFIAVFFIVGWTILFAGWILFMYLKNAP</sequence>
<feature type="transmembrane region" description="Helical" evidence="1">
    <location>
        <begin position="84"/>
        <end position="104"/>
    </location>
</feature>
<feature type="transmembrane region" description="Helical" evidence="1">
    <location>
        <begin position="124"/>
        <end position="147"/>
    </location>
</feature>